<accession>A0A7D4CST6</accession>
<dbReference type="Proteomes" id="UP000500961">
    <property type="component" value="Chromosome"/>
</dbReference>
<sequence length="163" mass="19429">MARLGDNWAFDELLRRSHLNYWVEKHVVDTVSWNIKYEDLSKVLQLLRDINSMSYYLKSKELLLCAPDFLKVKGRVLLQFSGLEPSYSLAITQLCVELNCFQFKDKKSWDLILGPYWKNISKIGFNETSKMEKQKIWNEYLSDSYIKKITDELKEWIKVNVEF</sequence>
<gene>
    <name evidence="1" type="ORF">FHG85_12375</name>
</gene>
<reference evidence="1 2" key="1">
    <citation type="submission" date="2019-07" db="EMBL/GenBank/DDBJ databases">
        <title>Thalassofilum flectens gen. nov., sp. nov., a novel moderate thermophilic anaerobe from a shallow sea hot spring in Kunashir Island (Russia), representing a new family in the order Bacteroidales, and proposal of Thalassofilacea fam. nov.</title>
        <authorList>
            <person name="Kochetkova T.V."/>
            <person name="Podosokorskaya O.A."/>
            <person name="Novikov A."/>
            <person name="Elcheninov A.G."/>
            <person name="Toshchakov S.V."/>
            <person name="Kublanov I.V."/>
        </authorList>
    </citation>
    <scope>NUCLEOTIDE SEQUENCE [LARGE SCALE GENOMIC DNA]</scope>
    <source>
        <strain evidence="1 2">38-H</strain>
    </source>
</reference>
<proteinExistence type="predicted"/>
<protein>
    <submittedName>
        <fullName evidence="1">Uncharacterized protein</fullName>
    </submittedName>
</protein>
<keyword evidence="2" id="KW-1185">Reference proteome</keyword>
<evidence type="ECO:0000313" key="2">
    <source>
        <dbReference type="Proteomes" id="UP000500961"/>
    </source>
</evidence>
<dbReference type="KEGG" id="ttz:FHG85_12375"/>
<organism evidence="1 2">
    <name type="scientific">Tenuifilum thalassicum</name>
    <dbReference type="NCBI Taxonomy" id="2590900"/>
    <lineage>
        <taxon>Bacteria</taxon>
        <taxon>Pseudomonadati</taxon>
        <taxon>Bacteroidota</taxon>
        <taxon>Bacteroidia</taxon>
        <taxon>Bacteroidales</taxon>
        <taxon>Tenuifilaceae</taxon>
        <taxon>Tenuifilum</taxon>
    </lineage>
</organism>
<name>A0A7D4CST6_9BACT</name>
<evidence type="ECO:0000313" key="1">
    <source>
        <dbReference type="EMBL" id="QKG81025.1"/>
    </source>
</evidence>
<dbReference type="RefSeq" id="WP_173076373.1">
    <property type="nucleotide sequence ID" value="NZ_CP041345.1"/>
</dbReference>
<dbReference type="EMBL" id="CP041345">
    <property type="protein sequence ID" value="QKG81025.1"/>
    <property type="molecule type" value="Genomic_DNA"/>
</dbReference>
<dbReference type="AlphaFoldDB" id="A0A7D4CST6"/>